<dbReference type="OrthoDB" id="1896025at2759"/>
<comment type="caution">
    <text evidence="3">The sequence shown here is derived from an EMBL/GenBank/DDBJ whole genome shotgun (WGS) entry which is preliminary data.</text>
</comment>
<organism evidence="3 4">
    <name type="scientific">Vanilla planifolia</name>
    <name type="common">Vanilla</name>
    <dbReference type="NCBI Taxonomy" id="51239"/>
    <lineage>
        <taxon>Eukaryota</taxon>
        <taxon>Viridiplantae</taxon>
        <taxon>Streptophyta</taxon>
        <taxon>Embryophyta</taxon>
        <taxon>Tracheophyta</taxon>
        <taxon>Spermatophyta</taxon>
        <taxon>Magnoliopsida</taxon>
        <taxon>Liliopsida</taxon>
        <taxon>Asparagales</taxon>
        <taxon>Orchidaceae</taxon>
        <taxon>Vanilloideae</taxon>
        <taxon>Vanilleae</taxon>
        <taxon>Vanilla</taxon>
    </lineage>
</organism>
<feature type="region of interest" description="Disordered" evidence="1">
    <location>
        <begin position="43"/>
        <end position="69"/>
    </location>
</feature>
<dbReference type="AlphaFoldDB" id="A0A835RDV0"/>
<reference evidence="3 4" key="1">
    <citation type="journal article" date="2020" name="Nat. Food">
        <title>A phased Vanilla planifolia genome enables genetic improvement of flavour and production.</title>
        <authorList>
            <person name="Hasing T."/>
            <person name="Tang H."/>
            <person name="Brym M."/>
            <person name="Khazi F."/>
            <person name="Huang T."/>
            <person name="Chambers A.H."/>
        </authorList>
    </citation>
    <scope>NUCLEOTIDE SEQUENCE [LARGE SCALE GENOMIC DNA]</scope>
    <source>
        <tissue evidence="3">Leaf</tissue>
    </source>
</reference>
<dbReference type="PANTHER" id="PTHR33373:SF28">
    <property type="entry name" value="OS07G0479600 PROTEIN"/>
    <property type="match status" value="1"/>
</dbReference>
<dbReference type="Pfam" id="PF13259">
    <property type="entry name" value="clamp_Gag1-like"/>
    <property type="match status" value="1"/>
</dbReference>
<feature type="compositionally biased region" description="Basic residues" evidence="1">
    <location>
        <begin position="53"/>
        <end position="69"/>
    </location>
</feature>
<dbReference type="Proteomes" id="UP000639772">
    <property type="component" value="Unassembled WGS sequence"/>
</dbReference>
<dbReference type="InterPro" id="IPR025124">
    <property type="entry name" value="Gag1-like_clamp"/>
</dbReference>
<accession>A0A835RDV0</accession>
<dbReference type="PANTHER" id="PTHR33373">
    <property type="entry name" value="OS07G0479600 PROTEIN"/>
    <property type="match status" value="1"/>
</dbReference>
<protein>
    <recommendedName>
        <fullName evidence="2">Gag1-like clamp domain-containing protein</fullName>
    </recommendedName>
</protein>
<feature type="domain" description="Gag1-like clamp" evidence="2">
    <location>
        <begin position="91"/>
        <end position="185"/>
    </location>
</feature>
<name>A0A835RDV0_VANPL</name>
<proteinExistence type="predicted"/>
<evidence type="ECO:0000313" key="4">
    <source>
        <dbReference type="Proteomes" id="UP000639772"/>
    </source>
</evidence>
<evidence type="ECO:0000256" key="1">
    <source>
        <dbReference type="SAM" id="MobiDB-lite"/>
    </source>
</evidence>
<dbReference type="EMBL" id="JADCNM010000004">
    <property type="protein sequence ID" value="KAG0486210.1"/>
    <property type="molecule type" value="Genomic_DNA"/>
</dbReference>
<gene>
    <name evidence="3" type="ORF">HPP92_008305</name>
</gene>
<sequence>MGSCKLSFDVWFEGFWRFGAWMDFDLSNGLWCQRSSCLGVPPKSQSVPGRALKAPRKSSKTHLTKHKRQWSSIPEDMANTVSISNSLETRISQCSPPNDANKSGAEKVNDDSFVNHAAIAWVAQRREWIGDPKRKTRQAVREPIISWCTTYDDLFFTNSRFPQPIPLSEMVDFLVDVWQEEGLYD</sequence>
<evidence type="ECO:0000313" key="3">
    <source>
        <dbReference type="EMBL" id="KAG0486210.1"/>
    </source>
</evidence>
<evidence type="ECO:0000259" key="2">
    <source>
        <dbReference type="Pfam" id="PF13259"/>
    </source>
</evidence>